<dbReference type="RefSeq" id="WP_012954762.1">
    <property type="nucleotide sequence ID" value="NC_013787.1"/>
</dbReference>
<dbReference type="EMBL" id="CP001884">
    <property type="protein sequence ID" value="ADC33888.1"/>
    <property type="molecule type" value="Genomic_DNA"/>
</dbReference>
<keyword evidence="1" id="KW-0614">Plasmid</keyword>
<dbReference type="AlphaFoldDB" id="A0A806CGB9"/>
<organism evidence="1">
    <name type="scientific">Zymomonas mobilis subsp. mobilis (strain ATCC 31821 / ZM4 / CP4)</name>
    <dbReference type="NCBI Taxonomy" id="264203"/>
    <lineage>
        <taxon>Bacteria</taxon>
        <taxon>Pseudomonadati</taxon>
        <taxon>Pseudomonadota</taxon>
        <taxon>Alphaproteobacteria</taxon>
        <taxon>Sphingomonadales</taxon>
        <taxon>Zymomonadaceae</taxon>
        <taxon>Zymomonas</taxon>
    </lineage>
</organism>
<protein>
    <submittedName>
        <fullName evidence="1">Uncharacterized protein</fullName>
    </submittedName>
</protein>
<geneLocation type="plasmid" evidence="1">
    <name>pZZM404</name>
</geneLocation>
<sequence>MVRKVITKITIQTFSCRKRLQLTKGTSQMTFLRSAHERNYFKVSLILLNHQSRSCVKMTIKTAENMPSVVDGEISTFKQKISNALYLYMGQMECGLRLLMERLEGIRRAGETRSRDLEKNISKDELDRFETEIIGRALSIQHTASLTKEGLTDFIQNFGSSL</sequence>
<reference evidence="1" key="1">
    <citation type="submission" date="2010-01" db="EMBL/GenBank/DDBJ databases">
        <title>Complete sequence of plasmid4 of Zymomonas mobilis subsp. mobilis ZM4.</title>
        <authorList>
            <consortium name="US DOE Joint Genome Institute"/>
            <person name="Lucas S."/>
            <person name="Copeland A."/>
            <person name="Lapidus A."/>
            <person name="Glavina del Rio T."/>
            <person name="Tice H."/>
            <person name="Bruce D."/>
            <person name="Goodwin L."/>
            <person name="Pitluck S."/>
            <person name="Balakireva M."/>
            <person name="Brettin T."/>
            <person name="Detter J.C."/>
            <person name="Han C."/>
            <person name="Larimer F."/>
            <person name="Land M."/>
            <person name="Hauser L."/>
            <person name="Kyrpides N."/>
            <person name="Mikhailova N."/>
            <person name="Pappas K."/>
        </authorList>
    </citation>
    <scope>NUCLEOTIDE SEQUENCE [LARGE SCALE GENOMIC DNA]</scope>
    <source>
        <strain evidence="1">ZM4</strain>
        <plasmid evidence="1">pZZM404</plasmid>
    </source>
</reference>
<name>A0A806CGB9_ZYMMO</name>
<accession>A0A806CGB9</accession>
<proteinExistence type="predicted"/>
<evidence type="ECO:0000313" key="1">
    <source>
        <dbReference type="EMBL" id="ADC33888.1"/>
    </source>
</evidence>
<gene>
    <name evidence="1" type="ORF">ZZM4_0119</name>
</gene>